<comment type="similarity">
    <text evidence="1">Belongs to the DPCD family.</text>
</comment>
<dbReference type="PANTHER" id="PTHR31921:SF1">
    <property type="entry name" value="PROTEIN DPCD"/>
    <property type="match status" value="1"/>
</dbReference>
<reference evidence="3 4" key="1">
    <citation type="journal article" date="2010" name="Science">
        <title>Genomic comparison of the ants Camponotus floridanus and Harpegnathos saltator.</title>
        <authorList>
            <person name="Bonasio R."/>
            <person name="Zhang G."/>
            <person name="Ye C."/>
            <person name="Mutti N.S."/>
            <person name="Fang X."/>
            <person name="Qin N."/>
            <person name="Donahue G."/>
            <person name="Yang P."/>
            <person name="Li Q."/>
            <person name="Li C."/>
            <person name="Zhang P."/>
            <person name="Huang Z."/>
            <person name="Berger S.L."/>
            <person name="Reinberg D."/>
            <person name="Wang J."/>
            <person name="Liebig J."/>
        </authorList>
    </citation>
    <scope>NUCLEOTIDE SEQUENCE [LARGE SCALE GENOMIC DNA]</scope>
    <source>
        <strain evidence="3 4">R22 G/1</strain>
    </source>
</reference>
<evidence type="ECO:0000313" key="3">
    <source>
        <dbReference type="EMBL" id="EFN81758.1"/>
    </source>
</evidence>
<dbReference type="STRING" id="610380.E2BRC3"/>
<gene>
    <name evidence="3" type="ORF">EAI_14253</name>
</gene>
<keyword evidence="4" id="KW-1185">Reference proteome</keyword>
<dbReference type="PANTHER" id="PTHR31921">
    <property type="entry name" value="PROTEIN DPCD"/>
    <property type="match status" value="1"/>
</dbReference>
<dbReference type="PRINTS" id="PR02065">
    <property type="entry name" value="PROTEINDPCD"/>
</dbReference>
<dbReference type="InParanoid" id="E2BRC3"/>
<dbReference type="AlphaFoldDB" id="E2BRC3"/>
<dbReference type="FunCoup" id="E2BRC3">
    <property type="interactions" value="110"/>
</dbReference>
<sequence length="166" mass="19483">MVEEYNIDTNVVVRRAWRRRNNFGKVNGWSIEIGEPDVIEQNEAYEIRESSNTPVVVRRITKHSLEWRIRNLSYPKDVYSVTAEEDGTITVRTSNKKYFKKLEVPDLKRIGLKPEQDNITFKHYLNTLIIMYKKPAKLLDVENLILADVLKLRTTTENDQMQCPVS</sequence>
<dbReference type="InterPro" id="IPR026224">
    <property type="entry name" value="DPCD"/>
</dbReference>
<evidence type="ECO:0000256" key="1">
    <source>
        <dbReference type="ARBA" id="ARBA00010597"/>
    </source>
</evidence>
<accession>E2BRC3</accession>
<dbReference type="OrthoDB" id="10256139at2759"/>
<dbReference type="EMBL" id="GL449942">
    <property type="protein sequence ID" value="EFN81758.1"/>
    <property type="molecule type" value="Genomic_DNA"/>
</dbReference>
<protein>
    <recommendedName>
        <fullName evidence="2">Protein DPCD</fullName>
    </recommendedName>
</protein>
<dbReference type="Proteomes" id="UP000008237">
    <property type="component" value="Unassembled WGS sequence"/>
</dbReference>
<dbReference type="Pfam" id="PF14913">
    <property type="entry name" value="DPCD"/>
    <property type="match status" value="1"/>
</dbReference>
<evidence type="ECO:0000256" key="2">
    <source>
        <dbReference type="ARBA" id="ARBA00020330"/>
    </source>
</evidence>
<proteinExistence type="inferred from homology"/>
<name>E2BRC3_HARSA</name>
<dbReference type="OMA" id="SSCHRME"/>
<organism evidence="4">
    <name type="scientific">Harpegnathos saltator</name>
    <name type="common">Jerdon's jumping ant</name>
    <dbReference type="NCBI Taxonomy" id="610380"/>
    <lineage>
        <taxon>Eukaryota</taxon>
        <taxon>Metazoa</taxon>
        <taxon>Ecdysozoa</taxon>
        <taxon>Arthropoda</taxon>
        <taxon>Hexapoda</taxon>
        <taxon>Insecta</taxon>
        <taxon>Pterygota</taxon>
        <taxon>Neoptera</taxon>
        <taxon>Endopterygota</taxon>
        <taxon>Hymenoptera</taxon>
        <taxon>Apocrita</taxon>
        <taxon>Aculeata</taxon>
        <taxon>Formicoidea</taxon>
        <taxon>Formicidae</taxon>
        <taxon>Ponerinae</taxon>
        <taxon>Ponerini</taxon>
        <taxon>Harpegnathos</taxon>
    </lineage>
</organism>
<evidence type="ECO:0000313" key="4">
    <source>
        <dbReference type="Proteomes" id="UP000008237"/>
    </source>
</evidence>